<keyword evidence="3" id="KW-1185">Reference proteome</keyword>
<dbReference type="Proteomes" id="UP000470876">
    <property type="component" value="Unassembled WGS sequence"/>
</dbReference>
<evidence type="ECO:0000313" key="2">
    <source>
        <dbReference type="EMBL" id="NEW54452.1"/>
    </source>
</evidence>
<organism evidence="2 3">
    <name type="scientific">Nocardia cyriacigeorgica</name>
    <dbReference type="NCBI Taxonomy" id="135487"/>
    <lineage>
        <taxon>Bacteria</taxon>
        <taxon>Bacillati</taxon>
        <taxon>Actinomycetota</taxon>
        <taxon>Actinomycetes</taxon>
        <taxon>Mycobacteriales</taxon>
        <taxon>Nocardiaceae</taxon>
        <taxon>Nocardia</taxon>
    </lineage>
</organism>
<comment type="caution">
    <text evidence="2">The sequence shown here is derived from an EMBL/GenBank/DDBJ whole genome shotgun (WGS) entry which is preliminary data.</text>
</comment>
<reference evidence="2 3" key="1">
    <citation type="submission" date="2020-01" db="EMBL/GenBank/DDBJ databases">
        <title>Genetics and antimicrobial susceptibilities of Nocardia species isolated from the soil; a comparison with species isolated from humans.</title>
        <authorList>
            <person name="Carrasco G."/>
            <person name="Monzon S."/>
            <person name="Sansegundo M."/>
            <person name="Garcia E."/>
            <person name="Garrido N."/>
            <person name="Medina M.J."/>
            <person name="Villalon P."/>
            <person name="Ramirez-Arocha A.C."/>
            <person name="Jimenez P."/>
            <person name="Cuesta I."/>
            <person name="Valdezate S."/>
        </authorList>
    </citation>
    <scope>NUCLEOTIDE SEQUENCE [LARGE SCALE GENOMIC DNA]</scope>
    <source>
        <strain evidence="2 3">CNM20110649</strain>
    </source>
</reference>
<dbReference type="EMBL" id="JAAGUX010000002">
    <property type="protein sequence ID" value="NEW54452.1"/>
    <property type="molecule type" value="Genomic_DNA"/>
</dbReference>
<evidence type="ECO:0000256" key="1">
    <source>
        <dbReference type="SAM" id="MobiDB-lite"/>
    </source>
</evidence>
<accession>A0ABX0CKR6</accession>
<proteinExistence type="predicted"/>
<protein>
    <submittedName>
        <fullName evidence="2">Uncharacterized protein</fullName>
    </submittedName>
</protein>
<dbReference type="RefSeq" id="WP_163828083.1">
    <property type="nucleotide sequence ID" value="NZ_JAAGUX010000002.1"/>
</dbReference>
<gene>
    <name evidence="2" type="ORF">GV794_02065</name>
</gene>
<feature type="region of interest" description="Disordered" evidence="1">
    <location>
        <begin position="14"/>
        <end position="35"/>
    </location>
</feature>
<evidence type="ECO:0000313" key="3">
    <source>
        <dbReference type="Proteomes" id="UP000470876"/>
    </source>
</evidence>
<name>A0ABX0CKR6_9NOCA</name>
<sequence>MPWFDTYEAAARRRAQRLRESPPVPPMPVEKIPDGRPMIYGRDYYIDDGGDTILTSSTWLPRQIESLVAMTLALIGVRR</sequence>